<organism evidence="1 2">
    <name type="scientific">Flavobacterium ammonificans</name>
    <dbReference type="NCBI Taxonomy" id="1751056"/>
    <lineage>
        <taxon>Bacteria</taxon>
        <taxon>Pseudomonadati</taxon>
        <taxon>Bacteroidota</taxon>
        <taxon>Flavobacteriia</taxon>
        <taxon>Flavobacteriales</taxon>
        <taxon>Flavobacteriaceae</taxon>
        <taxon>Flavobacterium</taxon>
    </lineage>
</organism>
<name>A0ABM7V1Z3_9FLAO</name>
<evidence type="ECO:0000313" key="2">
    <source>
        <dbReference type="Proteomes" id="UP001319865"/>
    </source>
</evidence>
<dbReference type="NCBIfam" id="TIGR04256">
    <property type="entry name" value="GxxExxY"/>
    <property type="match status" value="1"/>
</dbReference>
<dbReference type="InterPro" id="IPR026350">
    <property type="entry name" value="GxxExxY"/>
</dbReference>
<protein>
    <submittedName>
        <fullName evidence="1">GTP-binding protein</fullName>
    </submittedName>
</protein>
<proteinExistence type="predicted"/>
<gene>
    <name evidence="1" type="ORF">GENT11_10270</name>
</gene>
<keyword evidence="2" id="KW-1185">Reference proteome</keyword>
<dbReference type="RefSeq" id="WP_229328643.1">
    <property type="nucleotide sequence ID" value="NZ_AP025183.1"/>
</dbReference>
<reference evidence="1 2" key="2">
    <citation type="journal article" date="2022" name="Microorganisms">
        <title>Complete Genome Sequences of Two Flavobacterium ammonificans Strains and a Flavobacterium ammoniigenes Strain of Ammonifying Bacterioplankton Isolated from Surface River Water.</title>
        <authorList>
            <person name="Suda W."/>
            <person name="Ogata Y."/>
            <person name="Shindo C."/>
            <person name="Watanabe K."/>
        </authorList>
    </citation>
    <scope>NUCLEOTIDE SEQUENCE [LARGE SCALE GENOMIC DNA]</scope>
    <source>
        <strain evidence="1 2">GENT11</strain>
    </source>
</reference>
<reference evidence="1 2" key="1">
    <citation type="journal article" date="2022" name="Int. J. Syst. Evol. Microbiol.">
        <title>Flavobacterium ammonificans sp. nov. and Flavobacterium ammoniigenes sp. nov., ammonifying bacteria isolated from surface river water.</title>
        <authorList>
            <person name="Watanabe K."/>
            <person name="Kitamura T."/>
            <person name="Ogata Y."/>
            <person name="Shindo C."/>
            <person name="Suda W."/>
        </authorList>
    </citation>
    <scope>NUCLEOTIDE SEQUENCE [LARGE SCALE GENOMIC DNA]</scope>
    <source>
        <strain evidence="1 2">GENT11</strain>
    </source>
</reference>
<dbReference type="Proteomes" id="UP001319865">
    <property type="component" value="Chromosome"/>
</dbReference>
<accession>A0ABM7V1Z3</accession>
<evidence type="ECO:0000313" key="1">
    <source>
        <dbReference type="EMBL" id="BDB52715.1"/>
    </source>
</evidence>
<dbReference type="EMBL" id="AP025183">
    <property type="protein sequence ID" value="BDB52715.1"/>
    <property type="molecule type" value="Genomic_DNA"/>
</dbReference>
<dbReference type="Pfam" id="PF13366">
    <property type="entry name" value="PDDEXK_3"/>
    <property type="match status" value="1"/>
</dbReference>
<sequence>MDAPSKILYKDESYAIIGACMKVHRVLGPGFLEAVYEEVLEKEFIIQNIPYKRQVQLKLYYEGVQLKKHYRADFVCYDSIIVELKAVAQIPSVFYAQLQNYLKCTNMELGMLINFGTPSLTYKRIVNSKI</sequence>